<dbReference type="Proteomes" id="UP001231924">
    <property type="component" value="Unassembled WGS sequence"/>
</dbReference>
<proteinExistence type="inferred from homology"/>
<dbReference type="InterPro" id="IPR036291">
    <property type="entry name" value="NAD(P)-bd_dom_sf"/>
</dbReference>
<keyword evidence="3" id="KW-1185">Reference proteome</keyword>
<dbReference type="RefSeq" id="WP_286051283.1">
    <property type="nucleotide sequence ID" value="NZ_JASVWF010000001.1"/>
</dbReference>
<dbReference type="Gene3D" id="3.40.50.720">
    <property type="entry name" value="NAD(P)-binding Rossmann-like Domain"/>
    <property type="match status" value="1"/>
</dbReference>
<dbReference type="EMBL" id="JASVWF010000001">
    <property type="protein sequence ID" value="MDL5155178.1"/>
    <property type="molecule type" value="Genomic_DNA"/>
</dbReference>
<dbReference type="SUPFAM" id="SSF51735">
    <property type="entry name" value="NAD(P)-binding Rossmann-fold domains"/>
    <property type="match status" value="1"/>
</dbReference>
<protein>
    <submittedName>
        <fullName evidence="2">SDR family oxidoreductase</fullName>
    </submittedName>
</protein>
<dbReference type="Pfam" id="PF13561">
    <property type="entry name" value="adh_short_C2"/>
    <property type="match status" value="1"/>
</dbReference>
<organism evidence="2 3">
    <name type="scientific">Actinomycetospora termitidis</name>
    <dbReference type="NCBI Taxonomy" id="3053470"/>
    <lineage>
        <taxon>Bacteria</taxon>
        <taxon>Bacillati</taxon>
        <taxon>Actinomycetota</taxon>
        <taxon>Actinomycetes</taxon>
        <taxon>Pseudonocardiales</taxon>
        <taxon>Pseudonocardiaceae</taxon>
        <taxon>Actinomycetospora</taxon>
    </lineage>
</organism>
<comment type="similarity">
    <text evidence="1">Belongs to the short-chain dehydrogenases/reductases (SDR) family.</text>
</comment>
<dbReference type="InterPro" id="IPR002347">
    <property type="entry name" value="SDR_fam"/>
</dbReference>
<accession>A0ABT7M3C7</accession>
<gene>
    <name evidence="2" type="ORF">QRT03_04355</name>
</gene>
<dbReference type="PANTHER" id="PTHR42879:SF6">
    <property type="entry name" value="NADPH-DEPENDENT REDUCTASE BACG"/>
    <property type="match status" value="1"/>
</dbReference>
<dbReference type="PANTHER" id="PTHR42879">
    <property type="entry name" value="3-OXOACYL-(ACYL-CARRIER-PROTEIN) REDUCTASE"/>
    <property type="match status" value="1"/>
</dbReference>
<evidence type="ECO:0000313" key="3">
    <source>
        <dbReference type="Proteomes" id="UP001231924"/>
    </source>
</evidence>
<comment type="caution">
    <text evidence="2">The sequence shown here is derived from an EMBL/GenBank/DDBJ whole genome shotgun (WGS) entry which is preliminary data.</text>
</comment>
<evidence type="ECO:0000256" key="1">
    <source>
        <dbReference type="ARBA" id="ARBA00006484"/>
    </source>
</evidence>
<name>A0ABT7M3C7_9PSEU</name>
<sequence>MGGSSGPALVGGAGSGIGRAIARRLAADGRDVVLVGRTAATLRDAADEVADVTGQAVATVVADLADPAAAPELLAAAEAAHGPLDVLVLNAGGPPPGRILDVDDAGWAAGADLLLRGPLALARAALPGMRARGHGRVVVLTSTAVRQPQPDLAVSVVLRAAMTAAAKLLAREVAADGVTVNCVAPGATATARRDEILARRAAATGADRGELDRADTAVVPAGRPGTPEEVAAAVGFLASEAAGYVTGTVLTVDGGRTETI</sequence>
<reference evidence="2 3" key="1">
    <citation type="submission" date="2023-06" db="EMBL/GenBank/DDBJ databases">
        <title>Actinomycetospora Odt1-22.</title>
        <authorList>
            <person name="Supong K."/>
        </authorList>
    </citation>
    <scope>NUCLEOTIDE SEQUENCE [LARGE SCALE GENOMIC DNA]</scope>
    <source>
        <strain evidence="2 3">Odt1-22</strain>
    </source>
</reference>
<dbReference type="PRINTS" id="PR00081">
    <property type="entry name" value="GDHRDH"/>
</dbReference>
<evidence type="ECO:0000313" key="2">
    <source>
        <dbReference type="EMBL" id="MDL5155178.1"/>
    </source>
</evidence>
<dbReference type="InterPro" id="IPR050259">
    <property type="entry name" value="SDR"/>
</dbReference>